<keyword evidence="6 12" id="KW-0547">Nucleotide-binding</keyword>
<proteinExistence type="inferred from homology"/>
<dbReference type="InterPro" id="IPR029056">
    <property type="entry name" value="Ribokinase-like"/>
</dbReference>
<evidence type="ECO:0000259" key="13">
    <source>
        <dbReference type="Pfam" id="PF00294"/>
    </source>
</evidence>
<keyword evidence="7 12" id="KW-0418">Kinase</keyword>
<dbReference type="GO" id="GO:0004747">
    <property type="term" value="F:ribokinase activity"/>
    <property type="evidence" value="ECO:0007669"/>
    <property type="project" value="UniProtKB-UniRule"/>
</dbReference>
<keyword evidence="12" id="KW-0963">Cytoplasm</keyword>
<evidence type="ECO:0000313" key="14">
    <source>
        <dbReference type="EMBL" id="SDB77757.1"/>
    </source>
</evidence>
<dbReference type="PANTHER" id="PTHR10584">
    <property type="entry name" value="SUGAR KINASE"/>
    <property type="match status" value="1"/>
</dbReference>
<evidence type="ECO:0000256" key="8">
    <source>
        <dbReference type="ARBA" id="ARBA00022840"/>
    </source>
</evidence>
<dbReference type="UniPathway" id="UPA00916">
    <property type="reaction ID" value="UER00889"/>
</dbReference>
<dbReference type="Pfam" id="PF00294">
    <property type="entry name" value="PfkB"/>
    <property type="match status" value="1"/>
</dbReference>
<comment type="subcellular location">
    <subcellularLocation>
        <location evidence="12">Cytoplasm</location>
    </subcellularLocation>
</comment>
<evidence type="ECO:0000256" key="4">
    <source>
        <dbReference type="ARBA" id="ARBA00022679"/>
    </source>
</evidence>
<feature type="binding site" evidence="12">
    <location>
        <position position="244"/>
    </location>
    <ligand>
        <name>K(+)</name>
        <dbReference type="ChEBI" id="CHEBI:29103"/>
    </ligand>
</feature>
<dbReference type="PANTHER" id="PTHR10584:SF166">
    <property type="entry name" value="RIBOKINASE"/>
    <property type="match status" value="1"/>
</dbReference>
<evidence type="ECO:0000256" key="5">
    <source>
        <dbReference type="ARBA" id="ARBA00022723"/>
    </source>
</evidence>
<comment type="pathway">
    <text evidence="12">Carbohydrate metabolism; D-ribose degradation; D-ribose 5-phosphate from beta-D-ribopyranose: step 2/2.</text>
</comment>
<feature type="binding site" evidence="12">
    <location>
        <begin position="38"/>
        <end position="42"/>
    </location>
    <ligand>
        <name>substrate</name>
    </ligand>
</feature>
<dbReference type="InterPro" id="IPR002173">
    <property type="entry name" value="Carboh/pur_kinase_PfkB_CS"/>
</dbReference>
<comment type="similarity">
    <text evidence="12">Belongs to the carbohydrate kinase PfkB family. Ribokinase subfamily.</text>
</comment>
<feature type="binding site" evidence="12">
    <location>
        <position position="289"/>
    </location>
    <ligand>
        <name>K(+)</name>
        <dbReference type="ChEBI" id="CHEBI:29103"/>
    </ligand>
</feature>
<feature type="binding site" evidence="12">
    <location>
        <position position="246"/>
    </location>
    <ligand>
        <name>K(+)</name>
        <dbReference type="ChEBI" id="CHEBI:29103"/>
    </ligand>
</feature>
<keyword evidence="4 12" id="KW-0808">Transferase</keyword>
<keyword evidence="5 12" id="KW-0479">Metal-binding</keyword>
<dbReference type="InterPro" id="IPR011611">
    <property type="entry name" value="PfkB_dom"/>
</dbReference>
<sequence>MKVVVIGSSNIDMVAQVNHLPAPGETVGDANFMQSLGGKGANQAVAAARLGGSVTFITSLGNDMYADILKKHFKKEGITTDYIIDDVNHPTGTALIFVANSGENCIAVAPGANYSLLPGSIAHFSEVIDAADIIVLQAEIPYETNKNIALLARQKGKKVLFNPAPACLIDEELMKAINILVVNELEAAFISGIEYTGDNLENIAQTLMETGACNVVITLGSQGVYMKNQKETIQLPGYKVNTIDTIAAGDTFCGALAVICAQKEIDQEALNFANAAAAIAVTRSGAQPSIPTLDEVKHFILKNESTLLKLINHEELSETPL</sequence>
<reference evidence="14 15" key="1">
    <citation type="submission" date="2016-10" db="EMBL/GenBank/DDBJ databases">
        <authorList>
            <person name="de Groot N.N."/>
        </authorList>
    </citation>
    <scope>NUCLEOTIDE SEQUENCE [LARGE SCALE GENOMIC DNA]</scope>
    <source>
        <strain evidence="14 15">NLAE-zl-C500</strain>
    </source>
</reference>
<comment type="catalytic activity">
    <reaction evidence="12">
        <text>D-ribose + ATP = D-ribose 5-phosphate + ADP + H(+)</text>
        <dbReference type="Rhea" id="RHEA:13697"/>
        <dbReference type="ChEBI" id="CHEBI:15378"/>
        <dbReference type="ChEBI" id="CHEBI:30616"/>
        <dbReference type="ChEBI" id="CHEBI:47013"/>
        <dbReference type="ChEBI" id="CHEBI:78346"/>
        <dbReference type="ChEBI" id="CHEBI:456216"/>
        <dbReference type="EC" id="2.7.1.15"/>
    </reaction>
</comment>
<dbReference type="SUPFAM" id="SSF53613">
    <property type="entry name" value="Ribokinase-like"/>
    <property type="match status" value="1"/>
</dbReference>
<dbReference type="HAMAP" id="MF_01987">
    <property type="entry name" value="Ribokinase"/>
    <property type="match status" value="1"/>
</dbReference>
<gene>
    <name evidence="12" type="primary">rbsK</name>
    <name evidence="14" type="ORF">SAMN05192581_102718</name>
</gene>
<comment type="function">
    <text evidence="12">Catalyzes the phosphorylation of ribose at O-5 in a reaction requiring ATP and magnesium. The resulting D-ribose-5-phosphate can then be used either for sythesis of nucleotides, histidine, and tryptophan, or as a component of the pentose phosphate pathway.</text>
</comment>
<keyword evidence="9 12" id="KW-0460">Magnesium</keyword>
<evidence type="ECO:0000313" key="15">
    <source>
        <dbReference type="Proteomes" id="UP000183670"/>
    </source>
</evidence>
<feature type="binding site" evidence="12">
    <location>
        <begin position="249"/>
        <end position="250"/>
    </location>
    <ligand>
        <name>ATP</name>
        <dbReference type="ChEBI" id="CHEBI:30616"/>
    </ligand>
</feature>
<dbReference type="Proteomes" id="UP000183670">
    <property type="component" value="Unassembled WGS sequence"/>
</dbReference>
<evidence type="ECO:0000256" key="7">
    <source>
        <dbReference type="ARBA" id="ARBA00022777"/>
    </source>
</evidence>
<dbReference type="EC" id="2.7.1.15" evidence="2 12"/>
<dbReference type="CDD" id="cd01174">
    <property type="entry name" value="ribokinase"/>
    <property type="match status" value="1"/>
</dbReference>
<dbReference type="AlphaFoldDB" id="A0A1G6G6Y0"/>
<dbReference type="EMBL" id="FMYE01000027">
    <property type="protein sequence ID" value="SDB77757.1"/>
    <property type="molecule type" value="Genomic_DNA"/>
</dbReference>
<accession>A0A1G6G6Y0</accession>
<feature type="binding site" evidence="12">
    <location>
        <position position="283"/>
    </location>
    <ligand>
        <name>K(+)</name>
        <dbReference type="ChEBI" id="CHEBI:29103"/>
    </ligand>
</feature>
<organism evidence="14 15">
    <name type="scientific">Bacteroides ovatus</name>
    <dbReference type="NCBI Taxonomy" id="28116"/>
    <lineage>
        <taxon>Bacteria</taxon>
        <taxon>Pseudomonadati</taxon>
        <taxon>Bacteroidota</taxon>
        <taxon>Bacteroidia</taxon>
        <taxon>Bacteroidales</taxon>
        <taxon>Bacteroidaceae</taxon>
        <taxon>Bacteroides</taxon>
    </lineage>
</organism>
<feature type="binding site" evidence="12">
    <location>
        <position position="183"/>
    </location>
    <ligand>
        <name>ATP</name>
        <dbReference type="ChEBI" id="CHEBI:30616"/>
    </ligand>
</feature>
<protein>
    <recommendedName>
        <fullName evidence="3 12">Ribokinase</fullName>
        <shortName evidence="12">RK</shortName>
        <ecNumber evidence="2 12">2.7.1.15</ecNumber>
    </recommendedName>
</protein>
<dbReference type="PRINTS" id="PR00990">
    <property type="entry name" value="RIBOKINASE"/>
</dbReference>
<dbReference type="Gene3D" id="3.40.1190.20">
    <property type="match status" value="1"/>
</dbReference>
<comment type="activity regulation">
    <text evidence="12">Activated by a monovalent cation that binds near, but not in, the active site. The most likely occupant of the site in vivo is potassium. Ion binding induces a conformational change that may alter substrate affinity.</text>
</comment>
<dbReference type="RefSeq" id="WP_074558667.1">
    <property type="nucleotide sequence ID" value="NZ_FMYE01000027.1"/>
</dbReference>
<evidence type="ECO:0000256" key="1">
    <source>
        <dbReference type="ARBA" id="ARBA00005380"/>
    </source>
</evidence>
<comment type="subunit">
    <text evidence="12">Homodimer.</text>
</comment>
<evidence type="ECO:0000256" key="9">
    <source>
        <dbReference type="ARBA" id="ARBA00022842"/>
    </source>
</evidence>
<dbReference type="GO" id="GO:0005829">
    <property type="term" value="C:cytosol"/>
    <property type="evidence" value="ECO:0007669"/>
    <property type="project" value="TreeGrafter"/>
</dbReference>
<dbReference type="NCBIfam" id="TIGR02152">
    <property type="entry name" value="D_ribokin_bact"/>
    <property type="match status" value="1"/>
</dbReference>
<evidence type="ECO:0000256" key="10">
    <source>
        <dbReference type="ARBA" id="ARBA00022958"/>
    </source>
</evidence>
<dbReference type="InterPro" id="IPR002139">
    <property type="entry name" value="Ribo/fructo_kinase"/>
</dbReference>
<evidence type="ECO:0000256" key="2">
    <source>
        <dbReference type="ARBA" id="ARBA00012035"/>
    </source>
</evidence>
<keyword evidence="10 12" id="KW-0630">Potassium</keyword>
<feature type="binding site" evidence="12">
    <location>
        <position position="139"/>
    </location>
    <ligand>
        <name>substrate</name>
    </ligand>
</feature>
<dbReference type="GO" id="GO:0046872">
    <property type="term" value="F:metal ion binding"/>
    <property type="evidence" value="ECO:0007669"/>
    <property type="project" value="UniProtKB-KW"/>
</dbReference>
<feature type="binding site" evidence="12">
    <location>
        <position position="250"/>
    </location>
    <ligand>
        <name>substrate</name>
    </ligand>
</feature>
<feature type="binding site" evidence="12">
    <location>
        <begin position="218"/>
        <end position="223"/>
    </location>
    <ligand>
        <name>ATP</name>
        <dbReference type="ChEBI" id="CHEBI:30616"/>
    </ligand>
</feature>
<comment type="cofactor">
    <cofactor evidence="12">
        <name>Mg(2+)</name>
        <dbReference type="ChEBI" id="CHEBI:18420"/>
    </cofactor>
    <text evidence="12">Requires a divalent cation, most likely magnesium in vivo, as an electrophilic catalyst to aid phosphoryl group transfer. It is the chelate of the metal and the nucleotide that is the actual substrate.</text>
</comment>
<evidence type="ECO:0000256" key="12">
    <source>
        <dbReference type="HAMAP-Rule" id="MF_01987"/>
    </source>
</evidence>
<feature type="binding site" evidence="12">
    <location>
        <position position="285"/>
    </location>
    <ligand>
        <name>K(+)</name>
        <dbReference type="ChEBI" id="CHEBI:29103"/>
    </ligand>
</feature>
<feature type="binding site" evidence="12">
    <location>
        <begin position="10"/>
        <end position="12"/>
    </location>
    <ligand>
        <name>substrate</name>
    </ligand>
</feature>
<evidence type="ECO:0000256" key="6">
    <source>
        <dbReference type="ARBA" id="ARBA00022741"/>
    </source>
</evidence>
<dbReference type="GO" id="GO:0019303">
    <property type="term" value="P:D-ribose catabolic process"/>
    <property type="evidence" value="ECO:0007669"/>
    <property type="project" value="UniProtKB-UniRule"/>
</dbReference>
<keyword evidence="8 12" id="KW-0067">ATP-binding</keyword>
<comment type="caution">
    <text evidence="12">Lacks conserved residue(s) required for the propagation of feature annotation.</text>
</comment>
<evidence type="ECO:0000256" key="11">
    <source>
        <dbReference type="ARBA" id="ARBA00023277"/>
    </source>
</evidence>
<feature type="binding site" evidence="12">
    <location>
        <position position="280"/>
    </location>
    <ligand>
        <name>K(+)</name>
        <dbReference type="ChEBI" id="CHEBI:29103"/>
    </ligand>
</feature>
<dbReference type="GO" id="GO:0005524">
    <property type="term" value="F:ATP binding"/>
    <property type="evidence" value="ECO:0007669"/>
    <property type="project" value="UniProtKB-UniRule"/>
</dbReference>
<dbReference type="PROSITE" id="PS00584">
    <property type="entry name" value="PFKB_KINASES_2"/>
    <property type="match status" value="1"/>
</dbReference>
<keyword evidence="11 12" id="KW-0119">Carbohydrate metabolism</keyword>
<dbReference type="InterPro" id="IPR011877">
    <property type="entry name" value="Ribokinase"/>
</dbReference>
<evidence type="ECO:0000256" key="3">
    <source>
        <dbReference type="ARBA" id="ARBA00016943"/>
    </source>
</evidence>
<name>A0A1G6G6Y0_BACOV</name>
<comment type="similarity">
    <text evidence="1">Belongs to the carbohydrate kinase pfkB family.</text>
</comment>
<feature type="domain" description="Carbohydrate kinase PfkB" evidence="13">
    <location>
        <begin position="2"/>
        <end position="292"/>
    </location>
</feature>
<feature type="active site" description="Proton acceptor" evidence="12">
    <location>
        <position position="250"/>
    </location>
</feature>
<feature type="binding site" evidence="12">
    <location>
        <position position="274"/>
    </location>
    <ligand>
        <name>ATP</name>
        <dbReference type="ChEBI" id="CHEBI:30616"/>
    </ligand>
</feature>